<dbReference type="OrthoDB" id="76173at2759"/>
<evidence type="ECO:0000259" key="2">
    <source>
        <dbReference type="Pfam" id="PF15253"/>
    </source>
</evidence>
<feature type="compositionally biased region" description="Low complexity" evidence="1">
    <location>
        <begin position="649"/>
        <end position="661"/>
    </location>
</feature>
<evidence type="ECO:0000256" key="1">
    <source>
        <dbReference type="SAM" id="MobiDB-lite"/>
    </source>
</evidence>
<reference evidence="4" key="1">
    <citation type="submission" date="2021-03" db="EMBL/GenBank/DDBJ databases">
        <authorList>
            <person name="Bekaert M."/>
        </authorList>
    </citation>
    <scope>NUCLEOTIDE SEQUENCE</scope>
</reference>
<dbReference type="GO" id="GO:0005815">
    <property type="term" value="C:microtubule organizing center"/>
    <property type="evidence" value="ECO:0007669"/>
    <property type="project" value="TreeGrafter"/>
</dbReference>
<dbReference type="InterPro" id="IPR057655">
    <property type="entry name" value="STIL_CC"/>
</dbReference>
<dbReference type="GO" id="GO:0007224">
    <property type="term" value="P:smoothened signaling pathway"/>
    <property type="evidence" value="ECO:0007669"/>
    <property type="project" value="TreeGrafter"/>
</dbReference>
<feature type="compositionally biased region" description="Basic and acidic residues" evidence="1">
    <location>
        <begin position="544"/>
        <end position="554"/>
    </location>
</feature>
<feature type="domain" description="STIL N-terminal" evidence="2">
    <location>
        <begin position="59"/>
        <end position="388"/>
    </location>
</feature>
<feature type="compositionally biased region" description="Polar residues" evidence="1">
    <location>
        <begin position="823"/>
        <end position="839"/>
    </location>
</feature>
<evidence type="ECO:0000313" key="5">
    <source>
        <dbReference type="Proteomes" id="UP000683360"/>
    </source>
</evidence>
<dbReference type="InterPro" id="IPR026123">
    <property type="entry name" value="STIL"/>
</dbReference>
<feature type="compositionally biased region" description="Low complexity" evidence="1">
    <location>
        <begin position="403"/>
        <end position="412"/>
    </location>
</feature>
<feature type="compositionally biased region" description="Polar residues" evidence="1">
    <location>
        <begin position="555"/>
        <end position="564"/>
    </location>
</feature>
<dbReference type="EMBL" id="CAJPWZ010000460">
    <property type="protein sequence ID" value="CAG2193539.1"/>
    <property type="molecule type" value="Genomic_DNA"/>
</dbReference>
<feature type="compositionally biased region" description="Acidic residues" evidence="1">
    <location>
        <begin position="997"/>
        <end position="1009"/>
    </location>
</feature>
<dbReference type="InterPro" id="IPR057731">
    <property type="entry name" value="STIL_N"/>
</dbReference>
<feature type="region of interest" description="Disordered" evidence="1">
    <location>
        <begin position="812"/>
        <end position="839"/>
    </location>
</feature>
<feature type="region of interest" description="Disordered" evidence="1">
    <location>
        <begin position="1239"/>
        <end position="1292"/>
    </location>
</feature>
<feature type="region of interest" description="Disordered" evidence="1">
    <location>
        <begin position="649"/>
        <end position="670"/>
    </location>
</feature>
<feature type="region of interest" description="Disordered" evidence="1">
    <location>
        <begin position="523"/>
        <end position="564"/>
    </location>
</feature>
<accession>A0A8S3QFT6</accession>
<protein>
    <submittedName>
        <fullName evidence="4">STIL</fullName>
    </submittedName>
</protein>
<feature type="compositionally biased region" description="Polar residues" evidence="1">
    <location>
        <begin position="865"/>
        <end position="896"/>
    </location>
</feature>
<feature type="compositionally biased region" description="Polar residues" evidence="1">
    <location>
        <begin position="528"/>
        <end position="543"/>
    </location>
</feature>
<organism evidence="4 5">
    <name type="scientific">Mytilus edulis</name>
    <name type="common">Blue mussel</name>
    <dbReference type="NCBI Taxonomy" id="6550"/>
    <lineage>
        <taxon>Eukaryota</taxon>
        <taxon>Metazoa</taxon>
        <taxon>Spiralia</taxon>
        <taxon>Lophotrochozoa</taxon>
        <taxon>Mollusca</taxon>
        <taxon>Bivalvia</taxon>
        <taxon>Autobranchia</taxon>
        <taxon>Pteriomorphia</taxon>
        <taxon>Mytilida</taxon>
        <taxon>Mytiloidea</taxon>
        <taxon>Mytilidae</taxon>
        <taxon>Mytilinae</taxon>
        <taxon>Mytilus</taxon>
    </lineage>
</organism>
<dbReference type="GO" id="GO:0031023">
    <property type="term" value="P:microtubule organizing center organization"/>
    <property type="evidence" value="ECO:0007669"/>
    <property type="project" value="TreeGrafter"/>
</dbReference>
<feature type="region of interest" description="Disordered" evidence="1">
    <location>
        <begin position="395"/>
        <end position="426"/>
    </location>
</feature>
<dbReference type="Pfam" id="PF15253">
    <property type="entry name" value="STIL_N"/>
    <property type="match status" value="1"/>
</dbReference>
<comment type="caution">
    <text evidence="4">The sequence shown here is derived from an EMBL/GenBank/DDBJ whole genome shotgun (WGS) entry which is preliminary data.</text>
</comment>
<gene>
    <name evidence="4" type="ORF">MEDL_8635</name>
</gene>
<feature type="compositionally biased region" description="Polar residues" evidence="1">
    <location>
        <begin position="971"/>
        <end position="991"/>
    </location>
</feature>
<feature type="domain" description="STIL coiled coil region" evidence="3">
    <location>
        <begin position="785"/>
        <end position="812"/>
    </location>
</feature>
<proteinExistence type="predicted"/>
<feature type="compositionally biased region" description="Low complexity" evidence="1">
    <location>
        <begin position="812"/>
        <end position="822"/>
    </location>
</feature>
<sequence>MNSYMKHTKTTVTTTMSALMKMKNISGQQTCRFVGNNFTEENRNTDENMLKFPSTKNILWDHTSVGADSLISISYYRKPRLCISEKVLRFAHRHIESKGKTFCGCALVGQLSIDDDGEGLTFTLDRFDPGGDSLNNSYSLTPGDLAVPFQVMLNSKNDRQSSSDDYLQALQLLKQRCCSKNSIDLSNFLLTKGWCSIYTSGDQCVHHLQFDVVTMATEFKAIQINAVPIVPTALSKNLSGPMSMSHLQGEPKTGYLTMDHTRKVLLVLESDPKVANLPLVGIWVSGVSFVYSPYIWACCLRYLHNASLNDRVCVPPESFLLVLYNPMHSKPEFYEVVTSTGSGQMNFDLFNGYEVINLPKTMTSGNQTIEMDIGAVDGGQKKEKFDGAIHLLKSQKSTRQEDVPVSSAVSVPDEMTPRNMPAPHKSQLPVMTSMVPEVSLLFGEDSGICVNPKKPTITQGKANGVAHMTDFTRSKLAPNLPVLHEQPTVQHSNSASGFNAQQNVHQQTNFHSGRLAKHYMNSVPKPDNSVQTSNQGHGIQSRTSHLDSLTEKRTSNSNPFNQNVDPMFQNRNSNMDPRFQNPNFMYQNMSSQQNNTHNRTEMNSMQRMLPQNVPGQVFQPYPQYVTPNYPSVPYGQPSHGYVPTQGMMGPPQPQQIPTQPQMPYPSQQGVPQGYRPMGQQFVNNQQGMTTNVHQTAPNTQHKFVPITSQNQQIDVGNSVQRNVHQDQRPSPHADSSKSSDDSGLSVTPEKQIPPPRPSSKNSATIEEEPDSVLQSKNINWNQVPPEVYQLLIQQDAQLKKLQSQIQMLITNQSNSSQNTTTTELDTQVTSVNKTNSTHNNSKAEMCSVAVNTTAFSPDKVASCQSVSLQTSPQKPMSSRSSESSGNHTPRQGSQCSGDDGRTPAEIRHRGILPFNSTHKDEFDLDASQDLSSVVNNMALHDKTIDSIQSDMIVDMPSYHSSPTRSEKSGDTLCNSQDTLSNSIDKSPTSASMCGRQDEEDSGDEQDPVDTNDKEYYDRLMNNIQVLLHQQDSESPLGDQTDTLQNDTLQQSIMLGQYINSIQHRSGNASRTPLETTFIPKINYMSMMFDSDSDCSMEINAMAMKYLKDEQLTQMTKLQTKAKLGGNNNHQRVAMLRHILSDDKEATPNVTTMGMSPNDMTFATRKYMEKHGLINGDSRNTTADSTENDSYQLQLNFSTITGRSESPVQLTQDVIHNTGNDSYKTPTRQTVSSRLVGSPLIDSQNVTNTPSGNRNRTASVNSGNMTNKTNSPFVNSKTNSPFGNSQAKYSVPNSQTNSPFMNSQSPYNNSHQKTSEKLGRMNYHFTPSPGMQGSPHMTKERPNMLEDRQDVFDHRGPAENQMDHHRQENQYKHLYTDDDDKILDITRLRMLPKLL</sequence>
<name>A0A8S3QFT6_MYTED</name>
<dbReference type="GO" id="GO:0007052">
    <property type="term" value="P:mitotic spindle organization"/>
    <property type="evidence" value="ECO:0007669"/>
    <property type="project" value="TreeGrafter"/>
</dbReference>
<dbReference type="PANTHER" id="PTHR15128:SF0">
    <property type="entry name" value="SCL-INTERRUPTING LOCUS PROTEIN"/>
    <property type="match status" value="1"/>
</dbReference>
<feature type="region of interest" description="Disordered" evidence="1">
    <location>
        <begin position="865"/>
        <end position="904"/>
    </location>
</feature>
<feature type="region of interest" description="Disordered" evidence="1">
    <location>
        <begin position="954"/>
        <end position="1011"/>
    </location>
</feature>
<dbReference type="Pfam" id="PF25775">
    <property type="entry name" value="CC_STIL"/>
    <property type="match status" value="1"/>
</dbReference>
<dbReference type="PANTHER" id="PTHR15128">
    <property type="entry name" value="TAL1 SCL INTERRUPTING LOCUS"/>
    <property type="match status" value="1"/>
</dbReference>
<evidence type="ECO:0000313" key="4">
    <source>
        <dbReference type="EMBL" id="CAG2193539.1"/>
    </source>
</evidence>
<dbReference type="Proteomes" id="UP000683360">
    <property type="component" value="Unassembled WGS sequence"/>
</dbReference>
<keyword evidence="5" id="KW-1185">Reference proteome</keyword>
<feature type="region of interest" description="Disordered" evidence="1">
    <location>
        <begin position="722"/>
        <end position="778"/>
    </location>
</feature>
<feature type="compositionally biased region" description="Basic and acidic residues" evidence="1">
    <location>
        <begin position="723"/>
        <end position="740"/>
    </location>
</feature>
<dbReference type="GO" id="GO:0071539">
    <property type="term" value="P:protein localization to centrosome"/>
    <property type="evidence" value="ECO:0007669"/>
    <property type="project" value="TreeGrafter"/>
</dbReference>
<evidence type="ECO:0000259" key="3">
    <source>
        <dbReference type="Pfam" id="PF25775"/>
    </source>
</evidence>